<dbReference type="GO" id="GO:0016491">
    <property type="term" value="F:oxidoreductase activity"/>
    <property type="evidence" value="ECO:0007669"/>
    <property type="project" value="UniProtKB-KW"/>
</dbReference>
<dbReference type="OrthoDB" id="20837at2"/>
<organism evidence="5 6">
    <name type="scientific">Massilia cavernae</name>
    <dbReference type="NCBI Taxonomy" id="2320864"/>
    <lineage>
        <taxon>Bacteria</taxon>
        <taxon>Pseudomonadati</taxon>
        <taxon>Pseudomonadota</taxon>
        <taxon>Betaproteobacteria</taxon>
        <taxon>Burkholderiales</taxon>
        <taxon>Oxalobacteraceae</taxon>
        <taxon>Telluria group</taxon>
        <taxon>Massilia</taxon>
    </lineage>
</organism>
<dbReference type="InterPro" id="IPR050464">
    <property type="entry name" value="Zeta_carotene_desat/Oxidored"/>
</dbReference>
<dbReference type="Pfam" id="PF01593">
    <property type="entry name" value="Amino_oxidase"/>
    <property type="match status" value="1"/>
</dbReference>
<protein>
    <submittedName>
        <fullName evidence="5">FAD-dependent oxidoreductase</fullName>
    </submittedName>
</protein>
<evidence type="ECO:0000259" key="4">
    <source>
        <dbReference type="Pfam" id="PF01593"/>
    </source>
</evidence>
<evidence type="ECO:0000256" key="3">
    <source>
        <dbReference type="PIRSR" id="PIRSR601613-1"/>
    </source>
</evidence>
<dbReference type="InterPro" id="IPR002937">
    <property type="entry name" value="Amino_oxidase"/>
</dbReference>
<dbReference type="RefSeq" id="WP_119809209.1">
    <property type="nucleotide sequence ID" value="NZ_QYUP01000015.1"/>
</dbReference>
<feature type="binding site" evidence="3">
    <location>
        <position position="225"/>
    </location>
    <ligand>
        <name>FAD</name>
        <dbReference type="ChEBI" id="CHEBI:57692"/>
    </ligand>
</feature>
<evidence type="ECO:0000256" key="2">
    <source>
        <dbReference type="ARBA" id="ARBA00023002"/>
    </source>
</evidence>
<proteinExistence type="predicted"/>
<accession>A0A418Y7S1</accession>
<reference evidence="5 6" key="1">
    <citation type="submission" date="2018-09" db="EMBL/GenBank/DDBJ databases">
        <authorList>
            <person name="Zhu H."/>
        </authorList>
    </citation>
    <scope>NUCLEOTIDE SEQUENCE [LARGE SCALE GENOMIC DNA]</scope>
    <source>
        <strain evidence="5 6">K1S02-61</strain>
    </source>
</reference>
<dbReference type="Gene3D" id="3.50.50.60">
    <property type="entry name" value="FAD/NAD(P)-binding domain"/>
    <property type="match status" value="2"/>
</dbReference>
<dbReference type="Proteomes" id="UP000284006">
    <property type="component" value="Unassembled WGS sequence"/>
</dbReference>
<dbReference type="AlphaFoldDB" id="A0A418Y7S1"/>
<sequence length="449" mass="48135">MSESSADVVVIGGGLSGLIAAWRLGQAGVSCFVLEAGDRLGGRVKSVKLGDCIVDTGAVAMLGSYAVMAQMARELGLSKELTRGTIRFGVPRNGHLHVLDTGRPAALLNTGLLSWASKWRLRKLAKPMLRLWPRMNFESIARLTDADTETVGSFSGRELNAEIHEYLIGPLIRALWQRDPGDTPAVDLFCSLKIFAPTMFALDAGLQRVPDALASAVRAVMGARVLSVEDGPEGVRVCWNERGEIRSKTFRQAVLAVPPLDAAALLQPRSLALQAAFAAQPYSCSVNVHFALSKRIGGDVLVVFPPESEAPDLTTVVFEHNKGPGRAPLGKGALSLYWRDAWSRARMDADDESVIRDAIEQARRVVPELDASLIEVAHVERWPFSGVCRSVGGAAAVAEIERAAAGFYNLALAGDYFVLSGMNAAVVSGQKAARTILEMRARQAAADLP</sequence>
<name>A0A418Y7S1_9BURK</name>
<gene>
    <name evidence="5" type="ORF">D3872_01830</name>
</gene>
<evidence type="ECO:0000313" key="6">
    <source>
        <dbReference type="Proteomes" id="UP000284006"/>
    </source>
</evidence>
<dbReference type="SUPFAM" id="SSF51905">
    <property type="entry name" value="FAD/NAD(P)-binding domain"/>
    <property type="match status" value="1"/>
</dbReference>
<feature type="domain" description="Amine oxidase" evidence="4">
    <location>
        <begin position="15"/>
        <end position="437"/>
    </location>
</feature>
<evidence type="ECO:0000256" key="1">
    <source>
        <dbReference type="ARBA" id="ARBA00001974"/>
    </source>
</evidence>
<dbReference type="EMBL" id="QYUP01000015">
    <property type="protein sequence ID" value="RJG27125.1"/>
    <property type="molecule type" value="Genomic_DNA"/>
</dbReference>
<dbReference type="Gene3D" id="1.10.3110.10">
    <property type="entry name" value="protoporphyrinogen ix oxidase, domain 3"/>
    <property type="match status" value="1"/>
</dbReference>
<dbReference type="PANTHER" id="PTHR42923:SF3">
    <property type="entry name" value="PROTOPORPHYRINOGEN OXIDASE"/>
    <property type="match status" value="1"/>
</dbReference>
<dbReference type="InterPro" id="IPR036188">
    <property type="entry name" value="FAD/NAD-bd_sf"/>
</dbReference>
<evidence type="ECO:0000313" key="5">
    <source>
        <dbReference type="EMBL" id="RJG27125.1"/>
    </source>
</evidence>
<feature type="binding site" evidence="3">
    <location>
        <position position="16"/>
    </location>
    <ligand>
        <name>FAD</name>
        <dbReference type="ChEBI" id="CHEBI:57692"/>
    </ligand>
</feature>
<dbReference type="Gene3D" id="3.90.660.10">
    <property type="match status" value="1"/>
</dbReference>
<dbReference type="PRINTS" id="PR00757">
    <property type="entry name" value="AMINEOXDASEF"/>
</dbReference>
<dbReference type="InterPro" id="IPR001613">
    <property type="entry name" value="Flavin_amine_oxidase"/>
</dbReference>
<comment type="cofactor">
    <cofactor evidence="1">
        <name>FAD</name>
        <dbReference type="ChEBI" id="CHEBI:57692"/>
    </cofactor>
</comment>
<comment type="caution">
    <text evidence="5">The sequence shown here is derived from an EMBL/GenBank/DDBJ whole genome shotgun (WGS) entry which is preliminary data.</text>
</comment>
<keyword evidence="6" id="KW-1185">Reference proteome</keyword>
<feature type="binding site" evidence="3">
    <location>
        <begin position="35"/>
        <end position="36"/>
    </location>
    <ligand>
        <name>FAD</name>
        <dbReference type="ChEBI" id="CHEBI:57692"/>
    </ligand>
</feature>
<keyword evidence="2" id="KW-0560">Oxidoreductase</keyword>
<dbReference type="PANTHER" id="PTHR42923">
    <property type="entry name" value="PROTOPORPHYRINOGEN OXIDASE"/>
    <property type="match status" value="1"/>
</dbReference>